<evidence type="ECO:0000313" key="1">
    <source>
        <dbReference type="EMBL" id="KAJ4450393.1"/>
    </source>
</evidence>
<organism evidence="1 2">
    <name type="scientific">Periplaneta americana</name>
    <name type="common">American cockroach</name>
    <name type="synonym">Blatta americana</name>
    <dbReference type="NCBI Taxonomy" id="6978"/>
    <lineage>
        <taxon>Eukaryota</taxon>
        <taxon>Metazoa</taxon>
        <taxon>Ecdysozoa</taxon>
        <taxon>Arthropoda</taxon>
        <taxon>Hexapoda</taxon>
        <taxon>Insecta</taxon>
        <taxon>Pterygota</taxon>
        <taxon>Neoptera</taxon>
        <taxon>Polyneoptera</taxon>
        <taxon>Dictyoptera</taxon>
        <taxon>Blattodea</taxon>
        <taxon>Blattoidea</taxon>
        <taxon>Blattidae</taxon>
        <taxon>Blattinae</taxon>
        <taxon>Periplaneta</taxon>
    </lineage>
</organism>
<gene>
    <name evidence="1" type="ORF">ANN_01817</name>
</gene>
<name>A0ABQ8TX07_PERAM</name>
<comment type="caution">
    <text evidence="1">The sequence shown here is derived from an EMBL/GenBank/DDBJ whole genome shotgun (WGS) entry which is preliminary data.</text>
</comment>
<evidence type="ECO:0000313" key="2">
    <source>
        <dbReference type="Proteomes" id="UP001148838"/>
    </source>
</evidence>
<dbReference type="EMBL" id="JAJSOF020000003">
    <property type="protein sequence ID" value="KAJ4450393.1"/>
    <property type="molecule type" value="Genomic_DNA"/>
</dbReference>
<dbReference type="Proteomes" id="UP001148838">
    <property type="component" value="Unassembled WGS sequence"/>
</dbReference>
<reference evidence="1 2" key="1">
    <citation type="journal article" date="2022" name="Allergy">
        <title>Genome assembly and annotation of Periplaneta americana reveal a comprehensive cockroach allergen profile.</title>
        <authorList>
            <person name="Wang L."/>
            <person name="Xiong Q."/>
            <person name="Saelim N."/>
            <person name="Wang L."/>
            <person name="Nong W."/>
            <person name="Wan A.T."/>
            <person name="Shi M."/>
            <person name="Liu X."/>
            <person name="Cao Q."/>
            <person name="Hui J.H.L."/>
            <person name="Sookrung N."/>
            <person name="Leung T.F."/>
            <person name="Tungtrongchitr A."/>
            <person name="Tsui S.K.W."/>
        </authorList>
    </citation>
    <scope>NUCLEOTIDE SEQUENCE [LARGE SCALE GENOMIC DNA]</scope>
    <source>
        <strain evidence="1">PWHHKU_190912</strain>
    </source>
</reference>
<proteinExistence type="predicted"/>
<accession>A0ABQ8TX07</accession>
<sequence>MARLCEGGNELPGSLKASRRYRPAKFRLPTAEVRTTELVACFLFVAIAAISSTIVNCPKTGLNLTSDTKKALLMRQLGQEIMRYGGQFLSPSIAYIAH</sequence>
<keyword evidence="2" id="KW-1185">Reference proteome</keyword>
<protein>
    <submittedName>
        <fullName evidence="1">Uncharacterized protein</fullName>
    </submittedName>
</protein>